<feature type="region of interest" description="Disordered" evidence="1">
    <location>
        <begin position="25"/>
        <end position="45"/>
    </location>
</feature>
<feature type="compositionally biased region" description="Polar residues" evidence="1">
    <location>
        <begin position="25"/>
        <end position="36"/>
    </location>
</feature>
<evidence type="ECO:0000256" key="1">
    <source>
        <dbReference type="SAM" id="MobiDB-lite"/>
    </source>
</evidence>
<evidence type="ECO:0000313" key="3">
    <source>
        <dbReference type="WBParaSite" id="ACRNAN_scaffold5857.g23134.t1"/>
    </source>
</evidence>
<proteinExistence type="predicted"/>
<dbReference type="Proteomes" id="UP000887540">
    <property type="component" value="Unplaced"/>
</dbReference>
<evidence type="ECO:0000313" key="2">
    <source>
        <dbReference type="Proteomes" id="UP000887540"/>
    </source>
</evidence>
<reference evidence="3" key="1">
    <citation type="submission" date="2022-11" db="UniProtKB">
        <authorList>
            <consortium name="WormBaseParasite"/>
        </authorList>
    </citation>
    <scope>IDENTIFICATION</scope>
</reference>
<keyword evidence="2" id="KW-1185">Reference proteome</keyword>
<dbReference type="WBParaSite" id="ACRNAN_scaffold5857.g23134.t1">
    <property type="protein sequence ID" value="ACRNAN_scaffold5857.g23134.t1"/>
    <property type="gene ID" value="ACRNAN_scaffold5857.g23134"/>
</dbReference>
<name>A0A914E5C5_9BILA</name>
<organism evidence="2 3">
    <name type="scientific">Acrobeloides nanus</name>
    <dbReference type="NCBI Taxonomy" id="290746"/>
    <lineage>
        <taxon>Eukaryota</taxon>
        <taxon>Metazoa</taxon>
        <taxon>Ecdysozoa</taxon>
        <taxon>Nematoda</taxon>
        <taxon>Chromadorea</taxon>
        <taxon>Rhabditida</taxon>
        <taxon>Tylenchina</taxon>
        <taxon>Cephalobomorpha</taxon>
        <taxon>Cephaloboidea</taxon>
        <taxon>Cephalobidae</taxon>
        <taxon>Acrobeloides</taxon>
    </lineage>
</organism>
<dbReference type="AlphaFoldDB" id="A0A914E5C5"/>
<sequence>MSMNSPMGLRRTYVYQNEQFTAIPSPSESRTVSVTPGFNERDDKDKDQLREVCETIQSRLRTAVERLFVILECMEEDLSDNSRDLLEDYETKVWPLLIAVDIDLNNLAQTVRHSIDSCTINEQKNLEWLLIVNKYHVKIEKIMEMLVTSIHEDVERVLELRERGVMGLNLKRETILDVKEMGAALRYKMIQI</sequence>
<protein>
    <submittedName>
        <fullName evidence="3">Uncharacterized protein</fullName>
    </submittedName>
</protein>
<accession>A0A914E5C5</accession>